<reference evidence="8 9" key="1">
    <citation type="submission" date="2015-12" db="EMBL/GenBank/DDBJ databases">
        <title>The genome of Folsomia candida.</title>
        <authorList>
            <person name="Faddeeva A."/>
            <person name="Derks M.F."/>
            <person name="Anvar Y."/>
            <person name="Smit S."/>
            <person name="Van Straalen N."/>
            <person name="Roelofs D."/>
        </authorList>
    </citation>
    <scope>NUCLEOTIDE SEQUENCE [LARGE SCALE GENOMIC DNA]</scope>
    <source>
        <strain evidence="8 9">VU population</strain>
        <tissue evidence="8">Whole body</tissue>
    </source>
</reference>
<dbReference type="Proteomes" id="UP000198287">
    <property type="component" value="Unassembled WGS sequence"/>
</dbReference>
<dbReference type="InterPro" id="IPR000504">
    <property type="entry name" value="RRM_dom"/>
</dbReference>
<feature type="compositionally biased region" description="Polar residues" evidence="6">
    <location>
        <begin position="101"/>
        <end position="115"/>
    </location>
</feature>
<comment type="similarity">
    <text evidence="1">Belongs to the RRM RBM42 family.</text>
</comment>
<dbReference type="InterPro" id="IPR012677">
    <property type="entry name" value="Nucleotide-bd_a/b_plait_sf"/>
</dbReference>
<evidence type="ECO:0000256" key="6">
    <source>
        <dbReference type="SAM" id="MobiDB-lite"/>
    </source>
</evidence>
<dbReference type="Pfam" id="PF00076">
    <property type="entry name" value="RRM_1"/>
    <property type="match status" value="1"/>
</dbReference>
<dbReference type="PANTHER" id="PTHR47640:SF11">
    <property type="entry name" value="RNA-BINDING PROTEIN 42"/>
    <property type="match status" value="1"/>
</dbReference>
<accession>A0A226F4Z5</accession>
<dbReference type="OrthoDB" id="1749473at2759"/>
<comment type="caution">
    <text evidence="8">The sequence shown here is derived from an EMBL/GenBank/DDBJ whole genome shotgun (WGS) entry which is preliminary data.</text>
</comment>
<dbReference type="InterPro" id="IPR050825">
    <property type="entry name" value="RBM42_RBP45_47-like"/>
</dbReference>
<feature type="compositionally biased region" description="Basic residues" evidence="6">
    <location>
        <begin position="171"/>
        <end position="190"/>
    </location>
</feature>
<evidence type="ECO:0000259" key="7">
    <source>
        <dbReference type="PROSITE" id="PS50102"/>
    </source>
</evidence>
<organism evidence="8 9">
    <name type="scientific">Folsomia candida</name>
    <name type="common">Springtail</name>
    <dbReference type="NCBI Taxonomy" id="158441"/>
    <lineage>
        <taxon>Eukaryota</taxon>
        <taxon>Metazoa</taxon>
        <taxon>Ecdysozoa</taxon>
        <taxon>Arthropoda</taxon>
        <taxon>Hexapoda</taxon>
        <taxon>Collembola</taxon>
        <taxon>Entomobryomorpha</taxon>
        <taxon>Isotomoidea</taxon>
        <taxon>Isotomidae</taxon>
        <taxon>Proisotominae</taxon>
        <taxon>Folsomia</taxon>
    </lineage>
</organism>
<dbReference type="STRING" id="158441.A0A226F4Z5"/>
<dbReference type="SMART" id="SM00360">
    <property type="entry name" value="RRM"/>
    <property type="match status" value="1"/>
</dbReference>
<dbReference type="EMBL" id="LNIX01000001">
    <property type="protein sequence ID" value="OXA64885.1"/>
    <property type="molecule type" value="Genomic_DNA"/>
</dbReference>
<evidence type="ECO:0000256" key="5">
    <source>
        <dbReference type="PROSITE-ProRule" id="PRU00176"/>
    </source>
</evidence>
<name>A0A226F4Z5_FOLCA</name>
<sequence length="313" mass="34434">MGDPYNHQKKMIESEMDRFEQEISSLAPTTMARSFIPAQLRRPMGHGHSNPMPPGTGSSHHHHNIPPPPPSQLVVKPSPVIISGAPQVYNANAKPLPPSGVKSQETIAATPQLGNKEQAASSSSSVGVISKAPSLPGSSSSSAAAAGPSVVKVLENPKPSMISSAMDGEKKKPKKKKKKDDKDRKPKKALRSAGGQVWEDLTLQDWDPNGFRLFCGDLGNDVTDEVLTRVFGRYPSFQKAKVVRDKRSNKTKGFGFVSFKDPNDFVRAIKELDGRYVGSRPIKLRKSNWKNRNIEEARKKEKERNQLLSNIRK</sequence>
<feature type="region of interest" description="Disordered" evidence="6">
    <location>
        <begin position="40"/>
        <end position="194"/>
    </location>
</feature>
<dbReference type="CDD" id="cd12383">
    <property type="entry name" value="RRM_RBM42"/>
    <property type="match status" value="1"/>
</dbReference>
<feature type="domain" description="RRM" evidence="7">
    <location>
        <begin position="211"/>
        <end position="289"/>
    </location>
</feature>
<protein>
    <recommendedName>
        <fullName evidence="2">RNA-binding protein 42</fullName>
    </recommendedName>
    <alternativeName>
        <fullName evidence="4">RNA-binding motif protein 42</fullName>
    </alternativeName>
</protein>
<evidence type="ECO:0000256" key="4">
    <source>
        <dbReference type="ARBA" id="ARBA00030574"/>
    </source>
</evidence>
<dbReference type="SUPFAM" id="SSF54928">
    <property type="entry name" value="RNA-binding domain, RBD"/>
    <property type="match status" value="1"/>
</dbReference>
<dbReference type="PROSITE" id="PS50102">
    <property type="entry name" value="RRM"/>
    <property type="match status" value="1"/>
</dbReference>
<evidence type="ECO:0000256" key="2">
    <source>
        <dbReference type="ARBA" id="ARBA00015192"/>
    </source>
</evidence>
<gene>
    <name evidence="8" type="ORF">Fcan01_02047</name>
</gene>
<evidence type="ECO:0000256" key="1">
    <source>
        <dbReference type="ARBA" id="ARBA00007408"/>
    </source>
</evidence>
<dbReference type="AlphaFoldDB" id="A0A226F4Z5"/>
<dbReference type="InterPro" id="IPR034215">
    <property type="entry name" value="RBM42_RRM"/>
</dbReference>
<feature type="compositionally biased region" description="Low complexity" evidence="6">
    <location>
        <begin position="119"/>
        <end position="153"/>
    </location>
</feature>
<dbReference type="GO" id="GO:0003729">
    <property type="term" value="F:mRNA binding"/>
    <property type="evidence" value="ECO:0007669"/>
    <property type="project" value="InterPro"/>
</dbReference>
<evidence type="ECO:0000256" key="3">
    <source>
        <dbReference type="ARBA" id="ARBA00022884"/>
    </source>
</evidence>
<evidence type="ECO:0000313" key="8">
    <source>
        <dbReference type="EMBL" id="OXA64885.1"/>
    </source>
</evidence>
<dbReference type="Gene3D" id="3.30.70.330">
    <property type="match status" value="1"/>
</dbReference>
<dbReference type="OMA" id="REINGCE"/>
<dbReference type="PANTHER" id="PTHR47640">
    <property type="entry name" value="TRNA SELENOCYSTEINE 1-ASSOCIATED PROTEIN 1-RELATED-RELATED"/>
    <property type="match status" value="1"/>
</dbReference>
<keyword evidence="3 5" id="KW-0694">RNA-binding</keyword>
<keyword evidence="9" id="KW-1185">Reference proteome</keyword>
<evidence type="ECO:0000313" key="9">
    <source>
        <dbReference type="Proteomes" id="UP000198287"/>
    </source>
</evidence>
<proteinExistence type="inferred from homology"/>
<dbReference type="InterPro" id="IPR035979">
    <property type="entry name" value="RBD_domain_sf"/>
</dbReference>